<feature type="region of interest" description="Disordered" evidence="1">
    <location>
        <begin position="55"/>
        <end position="92"/>
    </location>
</feature>
<reference evidence="3" key="1">
    <citation type="submission" date="2025-08" db="UniProtKB">
        <authorList>
            <consortium name="RefSeq"/>
        </authorList>
    </citation>
    <scope>IDENTIFICATION</scope>
    <source>
        <tissue evidence="3">Young leaves</tissue>
    </source>
</reference>
<dbReference type="RefSeq" id="XP_022960593.1">
    <property type="nucleotide sequence ID" value="XM_023104825.1"/>
</dbReference>
<evidence type="ECO:0000313" key="2">
    <source>
        <dbReference type="Proteomes" id="UP000504609"/>
    </source>
</evidence>
<evidence type="ECO:0000256" key="1">
    <source>
        <dbReference type="SAM" id="MobiDB-lite"/>
    </source>
</evidence>
<dbReference type="Proteomes" id="UP000504609">
    <property type="component" value="Unplaced"/>
</dbReference>
<gene>
    <name evidence="3" type="primary">LOC111461328</name>
</gene>
<dbReference type="KEGG" id="cmos:111461328"/>
<protein>
    <submittedName>
        <fullName evidence="3">MAPK kinase substrate protein At1g80180-like</fullName>
    </submittedName>
</protein>
<dbReference type="PANTHER" id="PTHR33730">
    <property type="entry name" value="OS05G0542732 PROTEIN-RELATED"/>
    <property type="match status" value="1"/>
</dbReference>
<keyword evidence="2" id="KW-1185">Reference proteome</keyword>
<accession>A0A6J1H9E8</accession>
<feature type="compositionally biased region" description="Basic and acidic residues" evidence="1">
    <location>
        <begin position="65"/>
        <end position="76"/>
    </location>
</feature>
<sequence>MAGLQRSAVSFRRQGSSGLVWDDRFFSGELTPTMRRHEEQPQRDALFLSGELRPSRNVGSASTFERSRSSASHRIEAISPSRSPTAANPSSPKFTGCGFCGVFGRPIGGARQHKSKH</sequence>
<name>A0A6J1H9E8_CUCMO</name>
<dbReference type="InterPro" id="IPR031421">
    <property type="entry name" value="DUF4666"/>
</dbReference>
<dbReference type="PANTHER" id="PTHR33730:SF4">
    <property type="entry name" value="OS05G0542732 PROTEIN"/>
    <property type="match status" value="1"/>
</dbReference>
<organism evidence="2 3">
    <name type="scientific">Cucurbita moschata</name>
    <name type="common">Winter crookneck squash</name>
    <name type="synonym">Cucurbita pepo var. moschata</name>
    <dbReference type="NCBI Taxonomy" id="3662"/>
    <lineage>
        <taxon>Eukaryota</taxon>
        <taxon>Viridiplantae</taxon>
        <taxon>Streptophyta</taxon>
        <taxon>Embryophyta</taxon>
        <taxon>Tracheophyta</taxon>
        <taxon>Spermatophyta</taxon>
        <taxon>Magnoliopsida</taxon>
        <taxon>eudicotyledons</taxon>
        <taxon>Gunneridae</taxon>
        <taxon>Pentapetalae</taxon>
        <taxon>rosids</taxon>
        <taxon>fabids</taxon>
        <taxon>Cucurbitales</taxon>
        <taxon>Cucurbitaceae</taxon>
        <taxon>Cucurbiteae</taxon>
        <taxon>Cucurbita</taxon>
    </lineage>
</organism>
<feature type="compositionally biased region" description="Polar residues" evidence="1">
    <location>
        <begin position="80"/>
        <end position="92"/>
    </location>
</feature>
<proteinExistence type="predicted"/>
<evidence type="ECO:0000313" key="3">
    <source>
        <dbReference type="RefSeq" id="XP_022960593.1"/>
    </source>
</evidence>
<dbReference type="Pfam" id="PF15697">
    <property type="entry name" value="DUF4666"/>
    <property type="match status" value="1"/>
</dbReference>
<dbReference type="AlphaFoldDB" id="A0A6J1H9E8"/>
<dbReference type="GeneID" id="111461328"/>